<dbReference type="AlphaFoldDB" id="A0AAV7FJ50"/>
<keyword evidence="3" id="KW-1185">Reference proteome</keyword>
<gene>
    <name evidence="2" type="ORF">IEQ34_025171</name>
</gene>
<feature type="region of interest" description="Disordered" evidence="1">
    <location>
        <begin position="1"/>
        <end position="27"/>
    </location>
</feature>
<dbReference type="Proteomes" id="UP000775213">
    <property type="component" value="Unassembled WGS sequence"/>
</dbReference>
<evidence type="ECO:0000313" key="3">
    <source>
        <dbReference type="Proteomes" id="UP000775213"/>
    </source>
</evidence>
<feature type="region of interest" description="Disordered" evidence="1">
    <location>
        <begin position="57"/>
        <end position="84"/>
    </location>
</feature>
<comment type="caution">
    <text evidence="2">The sequence shown here is derived from an EMBL/GenBank/DDBJ whole genome shotgun (WGS) entry which is preliminary data.</text>
</comment>
<reference evidence="2 3" key="1">
    <citation type="journal article" date="2021" name="Hortic Res">
        <title>Chromosome-scale assembly of the Dendrobium chrysotoxum genome enhances the understanding of orchid evolution.</title>
        <authorList>
            <person name="Zhang Y."/>
            <person name="Zhang G.Q."/>
            <person name="Zhang D."/>
            <person name="Liu X.D."/>
            <person name="Xu X.Y."/>
            <person name="Sun W.H."/>
            <person name="Yu X."/>
            <person name="Zhu X."/>
            <person name="Wang Z.W."/>
            <person name="Zhao X."/>
            <person name="Zhong W.Y."/>
            <person name="Chen H."/>
            <person name="Yin W.L."/>
            <person name="Huang T."/>
            <person name="Niu S.C."/>
            <person name="Liu Z.J."/>
        </authorList>
    </citation>
    <scope>NUCLEOTIDE SEQUENCE [LARGE SCALE GENOMIC DNA]</scope>
    <source>
        <strain evidence="2">Lindl</strain>
    </source>
</reference>
<protein>
    <submittedName>
        <fullName evidence="2">Uncharacterized protein</fullName>
    </submittedName>
</protein>
<dbReference type="EMBL" id="JAGFBR010000289">
    <property type="protein sequence ID" value="KAH0445995.1"/>
    <property type="molecule type" value="Genomic_DNA"/>
</dbReference>
<accession>A0AAV7FJ50</accession>
<name>A0AAV7FJ50_DENCH</name>
<feature type="compositionally biased region" description="Acidic residues" evidence="1">
    <location>
        <begin position="70"/>
        <end position="82"/>
    </location>
</feature>
<sequence>MSSKDEFDLNAETEVGQSDPVDGGGELDDAELEAMKARVAEMEAEAAKLRELQAQANNGMGHAAGGGEAGADDTAMEEDKEEVDARSVYVGNVDTGRPLRRFNSISCLAERSTGLRYYVTNSRAIRKGMPTSNLQTLPW</sequence>
<proteinExistence type="predicted"/>
<organism evidence="2 3">
    <name type="scientific">Dendrobium chrysotoxum</name>
    <name type="common">Orchid</name>
    <dbReference type="NCBI Taxonomy" id="161865"/>
    <lineage>
        <taxon>Eukaryota</taxon>
        <taxon>Viridiplantae</taxon>
        <taxon>Streptophyta</taxon>
        <taxon>Embryophyta</taxon>
        <taxon>Tracheophyta</taxon>
        <taxon>Spermatophyta</taxon>
        <taxon>Magnoliopsida</taxon>
        <taxon>Liliopsida</taxon>
        <taxon>Asparagales</taxon>
        <taxon>Orchidaceae</taxon>
        <taxon>Epidendroideae</taxon>
        <taxon>Malaxideae</taxon>
        <taxon>Dendrobiinae</taxon>
        <taxon>Dendrobium</taxon>
    </lineage>
</organism>
<evidence type="ECO:0000313" key="2">
    <source>
        <dbReference type="EMBL" id="KAH0445995.1"/>
    </source>
</evidence>
<evidence type="ECO:0000256" key="1">
    <source>
        <dbReference type="SAM" id="MobiDB-lite"/>
    </source>
</evidence>